<organism evidence="4 5">
    <name type="scientific">Lelliottia amnigena</name>
    <name type="common">Enterobacter amnigenus</name>
    <dbReference type="NCBI Taxonomy" id="61646"/>
    <lineage>
        <taxon>Bacteria</taxon>
        <taxon>Pseudomonadati</taxon>
        <taxon>Pseudomonadota</taxon>
        <taxon>Gammaproteobacteria</taxon>
        <taxon>Enterobacterales</taxon>
        <taxon>Enterobacteriaceae</taxon>
        <taxon>Lelliottia</taxon>
    </lineage>
</organism>
<dbReference type="PANTHER" id="PTHR37406:SF1">
    <property type="entry name" value="T4-TYPE LYSOZYME 1-RELATED"/>
    <property type="match status" value="1"/>
</dbReference>
<dbReference type="Gene3D" id="1.10.530.40">
    <property type="match status" value="1"/>
</dbReference>
<dbReference type="InterPro" id="IPR002196">
    <property type="entry name" value="Glyco_hydro_24"/>
</dbReference>
<evidence type="ECO:0000256" key="1">
    <source>
        <dbReference type="ARBA" id="ARBA00022529"/>
    </source>
</evidence>
<dbReference type="EC" id="3.2.1.17" evidence="3"/>
<proteinExistence type="inferred from homology"/>
<keyword evidence="2 3" id="KW-0081">Bacteriolytic enzyme</keyword>
<accession>A0AAP2AIL4</accession>
<dbReference type="InterPro" id="IPR023347">
    <property type="entry name" value="Lysozyme_dom_sf"/>
</dbReference>
<keyword evidence="1 3" id="KW-0929">Antimicrobial</keyword>
<evidence type="ECO:0000256" key="2">
    <source>
        <dbReference type="ARBA" id="ARBA00022638"/>
    </source>
</evidence>
<dbReference type="EMBL" id="JAENMS010000019">
    <property type="protein sequence ID" value="MBL5937089.1"/>
    <property type="molecule type" value="Genomic_DNA"/>
</dbReference>
<evidence type="ECO:0000256" key="3">
    <source>
        <dbReference type="RuleBase" id="RU003788"/>
    </source>
</evidence>
<dbReference type="GO" id="GO:0042742">
    <property type="term" value="P:defense response to bacterium"/>
    <property type="evidence" value="ECO:0007669"/>
    <property type="project" value="UniProtKB-KW"/>
</dbReference>
<dbReference type="GO" id="GO:0003796">
    <property type="term" value="F:lysozyme activity"/>
    <property type="evidence" value="ECO:0007669"/>
    <property type="project" value="UniProtKB-EC"/>
</dbReference>
<dbReference type="SUPFAM" id="SSF53955">
    <property type="entry name" value="Lysozyme-like"/>
    <property type="match status" value="1"/>
</dbReference>
<comment type="caution">
    <text evidence="4">The sequence shown here is derived from an EMBL/GenBank/DDBJ whole genome shotgun (WGS) entry which is preliminary data.</text>
</comment>
<dbReference type="GO" id="GO:0016998">
    <property type="term" value="P:cell wall macromolecule catabolic process"/>
    <property type="evidence" value="ECO:0007669"/>
    <property type="project" value="InterPro"/>
</dbReference>
<evidence type="ECO:0000313" key="4">
    <source>
        <dbReference type="EMBL" id="MBL5937089.1"/>
    </source>
</evidence>
<dbReference type="InterPro" id="IPR052619">
    <property type="entry name" value="Phage_lysozyme-like"/>
</dbReference>
<dbReference type="PANTHER" id="PTHR37406">
    <property type="entry name" value="T4-TYPE LYSOZYME 1-RELATED"/>
    <property type="match status" value="1"/>
</dbReference>
<dbReference type="Pfam" id="PF00959">
    <property type="entry name" value="Phage_lysozyme"/>
    <property type="match status" value="1"/>
</dbReference>
<comment type="similarity">
    <text evidence="3">Belongs to the glycosyl hydrolase 24 family.</text>
</comment>
<name>A0AAP2AIL4_LELAM</name>
<comment type="catalytic activity">
    <reaction evidence="3">
        <text>Hydrolysis of (1-&gt;4)-beta-linkages between N-acetylmuramic acid and N-acetyl-D-glucosamine residues in a peptidoglycan and between N-acetyl-D-glucosamine residues in chitodextrins.</text>
        <dbReference type="EC" id="3.2.1.17"/>
    </reaction>
</comment>
<dbReference type="RefSeq" id="WP_202666538.1">
    <property type="nucleotide sequence ID" value="NZ_JAENMR010000019.1"/>
</dbReference>
<evidence type="ECO:0000313" key="5">
    <source>
        <dbReference type="Proteomes" id="UP000653275"/>
    </source>
</evidence>
<dbReference type="AlphaFoldDB" id="A0AAP2AIL4"/>
<gene>
    <name evidence="4" type="ORF">I7V27_21970</name>
</gene>
<keyword evidence="3" id="KW-0326">Glycosidase</keyword>
<dbReference type="GO" id="GO:0031640">
    <property type="term" value="P:killing of cells of another organism"/>
    <property type="evidence" value="ECO:0007669"/>
    <property type="project" value="UniProtKB-KW"/>
</dbReference>
<sequence length="149" mass="17679">MSDLKTRLKQYEGTKEYQTKMKYYRNGKFYPYADSLGFQTIGYGHLITRGENYSDGISEVLADELLNHDIMIAQHNLDTLDIWFPNDWRDFMVIMIFQLGLTGVQKFQKMLKALKERNYTEAIKQAKDSRWYKQTPNRVDQMISELTNK</sequence>
<dbReference type="InterPro" id="IPR023346">
    <property type="entry name" value="Lysozyme-like_dom_sf"/>
</dbReference>
<dbReference type="GO" id="GO:0009253">
    <property type="term" value="P:peptidoglycan catabolic process"/>
    <property type="evidence" value="ECO:0007669"/>
    <property type="project" value="InterPro"/>
</dbReference>
<protein>
    <recommendedName>
        <fullName evidence="3">Lysozyme</fullName>
        <ecNumber evidence="3">3.2.1.17</ecNumber>
    </recommendedName>
</protein>
<keyword evidence="3 4" id="KW-0378">Hydrolase</keyword>
<dbReference type="Proteomes" id="UP000653275">
    <property type="component" value="Unassembled WGS sequence"/>
</dbReference>
<reference evidence="4" key="1">
    <citation type="submission" date="2020-12" db="EMBL/GenBank/DDBJ databases">
        <title>Draft genome sequence of Enterobacter spp., Lelliottia spp. and Serratia spp. isolated from drinking water reservoirs and lakes.</title>
        <authorList>
            <person name="Reitter C."/>
            <person name="Neuhaus K."/>
            <person name="Huegler M."/>
        </authorList>
    </citation>
    <scope>NUCLEOTIDE SEQUENCE</scope>
    <source>
        <strain evidence="4">TZW15</strain>
    </source>
</reference>